<dbReference type="EMBL" id="FOGD01000007">
    <property type="protein sequence ID" value="SER39267.1"/>
    <property type="molecule type" value="Genomic_DNA"/>
</dbReference>
<feature type="transmembrane region" description="Helical" evidence="1">
    <location>
        <begin position="42"/>
        <end position="60"/>
    </location>
</feature>
<dbReference type="Proteomes" id="UP000199766">
    <property type="component" value="Unassembled WGS sequence"/>
</dbReference>
<evidence type="ECO:0000313" key="3">
    <source>
        <dbReference type="Proteomes" id="UP000199766"/>
    </source>
</evidence>
<reference evidence="2 3" key="1">
    <citation type="submission" date="2016-10" db="EMBL/GenBank/DDBJ databases">
        <authorList>
            <person name="de Groot N.N."/>
        </authorList>
    </citation>
    <scope>NUCLEOTIDE SEQUENCE [LARGE SCALE GENOMIC DNA]</scope>
    <source>
        <strain evidence="2 3">ATCC 35958</strain>
    </source>
</reference>
<protein>
    <submittedName>
        <fullName evidence="2">Uncharacterized protein</fullName>
    </submittedName>
</protein>
<gene>
    <name evidence="2" type="ORF">SAMN02982919_02335</name>
</gene>
<feature type="transmembrane region" description="Helical" evidence="1">
    <location>
        <begin position="72"/>
        <end position="92"/>
    </location>
</feature>
<keyword evidence="1" id="KW-1133">Transmembrane helix</keyword>
<sequence length="104" mass="12074">MLIFYLAFHAKSGKRELSNYWISTGKTQEQVRQWFHEIHVKWRTFVVCSYGFAAAVFFIVRRILDDSSLASIVSLFGAVMLMMAIASAIYYYRPFNPVPDHADE</sequence>
<dbReference type="STRING" id="180197.SAMN02982919_02335"/>
<keyword evidence="3" id="KW-1185">Reference proteome</keyword>
<organism evidence="2 3">
    <name type="scientific">Giesbergeria anulus</name>
    <dbReference type="NCBI Taxonomy" id="180197"/>
    <lineage>
        <taxon>Bacteria</taxon>
        <taxon>Pseudomonadati</taxon>
        <taxon>Pseudomonadota</taxon>
        <taxon>Betaproteobacteria</taxon>
        <taxon>Burkholderiales</taxon>
        <taxon>Comamonadaceae</taxon>
        <taxon>Giesbergeria</taxon>
    </lineage>
</organism>
<accession>A0A1H9NU21</accession>
<dbReference type="AlphaFoldDB" id="A0A1H9NU21"/>
<evidence type="ECO:0000256" key="1">
    <source>
        <dbReference type="SAM" id="Phobius"/>
    </source>
</evidence>
<keyword evidence="1" id="KW-0472">Membrane</keyword>
<name>A0A1H9NU21_9BURK</name>
<keyword evidence="1" id="KW-0812">Transmembrane</keyword>
<evidence type="ECO:0000313" key="2">
    <source>
        <dbReference type="EMBL" id="SER39267.1"/>
    </source>
</evidence>
<proteinExistence type="predicted"/>